<evidence type="ECO:0000313" key="9">
    <source>
        <dbReference type="EMBL" id="EKE28768.1"/>
    </source>
</evidence>
<dbReference type="Gene3D" id="3.90.215.10">
    <property type="entry name" value="Gamma Fibrinogen, chain A, domain 1"/>
    <property type="match status" value="1"/>
</dbReference>
<accession>K2G0J8</accession>
<dbReference type="PROSITE" id="PS51406">
    <property type="entry name" value="FIBRINOGEN_C_2"/>
    <property type="match status" value="1"/>
</dbReference>
<dbReference type="EMBL" id="AMFJ01000291">
    <property type="protein sequence ID" value="EKE28768.1"/>
    <property type="molecule type" value="Genomic_DNA"/>
</dbReference>
<dbReference type="GO" id="GO:0015628">
    <property type="term" value="P:protein secretion by the type II secretion system"/>
    <property type="evidence" value="ECO:0007669"/>
    <property type="project" value="InterPro"/>
</dbReference>
<organism evidence="9">
    <name type="scientific">uncultured bacterium</name>
    <name type="common">gcode 4</name>
    <dbReference type="NCBI Taxonomy" id="1234023"/>
    <lineage>
        <taxon>Bacteria</taxon>
        <taxon>environmental samples</taxon>
    </lineage>
</organism>
<comment type="subcellular location">
    <subcellularLocation>
        <location evidence="1">Membrane</location>
        <topology evidence="1">Single-pass membrane protein</topology>
    </subcellularLocation>
</comment>
<dbReference type="InterPro" id="IPR045584">
    <property type="entry name" value="Pilin-like"/>
</dbReference>
<dbReference type="Pfam" id="PF07963">
    <property type="entry name" value="N_methyl"/>
    <property type="match status" value="1"/>
</dbReference>
<dbReference type="SUPFAM" id="SSF56496">
    <property type="entry name" value="Fibrinogen C-terminal domain-like"/>
    <property type="match status" value="1"/>
</dbReference>
<dbReference type="NCBIfam" id="TIGR02532">
    <property type="entry name" value="IV_pilin_GFxxxE"/>
    <property type="match status" value="1"/>
</dbReference>
<reference evidence="9" key="1">
    <citation type="journal article" date="2012" name="Science">
        <title>Fermentation, hydrogen, and sulfur metabolism in multiple uncultivated bacterial phyla.</title>
        <authorList>
            <person name="Wrighton K.C."/>
            <person name="Thomas B.C."/>
            <person name="Sharon I."/>
            <person name="Miller C.S."/>
            <person name="Castelle C.J."/>
            <person name="VerBerkmoes N.C."/>
            <person name="Wilkins M.J."/>
            <person name="Hettich R.L."/>
            <person name="Lipton M.S."/>
            <person name="Williams K.H."/>
            <person name="Long P.E."/>
            <person name="Banfield J.F."/>
        </authorList>
    </citation>
    <scope>NUCLEOTIDE SEQUENCE [LARGE SCALE GENOMIC DNA]</scope>
</reference>
<evidence type="ECO:0008006" key="10">
    <source>
        <dbReference type="Google" id="ProtNLM"/>
    </source>
</evidence>
<sequence>MANKKNNKNNAFTLVELIVVIVILAILATIAFLSFSSQSWSARDSTRLTDISSIKKSVEMYNVKSWTYPNPDSPITYTFSGWIVWNQWIMWESAIKLIKPPLSKKVTDPLKGSEYDYSLASNKREYQVAWNFENPTSLERSYNPFDSSVLNPQLSALWWTWTNVYISWNYNWVLLKVFTWSTYYFVPTPTLFWLNANWTWSMIYDNTFWSGKDILPWVNNVAIFDSSKVYSTWSDNLWSTDISDMMNTVKAAYLTWNVTTPAVQAIVNATWSDLIYIWIWLLENNLGGWVSGGWNWGTDTTIIISTWSTSAKPWLNCLDIKNAWAESDWIYWIKPDTNPSYQVYCDMTTDWGGWTLVGYAWDNTWGFPNLSTTVWTYSWTNRIWKWTIPSAVSIAKNSTKMAIWFSTSTNFNWNMWAYNDVVSITIPNPAIVTFSPWSNWACTTVSAKRLRPVWSIKKCVWDWVWDWNSINDCWSSWSTPALFAESLWATYNSFWYWIETKEYNCANFPSVHHKVLVNTTTNNWAPSSTNTYTAIINWSASIWLK</sequence>
<comment type="caution">
    <text evidence="9">The sequence shown here is derived from an EMBL/GenBank/DDBJ whole genome shotgun (WGS) entry which is preliminary data.</text>
</comment>
<dbReference type="PANTHER" id="PTHR30093:SF44">
    <property type="entry name" value="TYPE II SECRETION SYSTEM CORE PROTEIN G"/>
    <property type="match status" value="1"/>
</dbReference>
<gene>
    <name evidence="9" type="ORF">ACD_3C00017G0001</name>
</gene>
<evidence type="ECO:0000256" key="4">
    <source>
        <dbReference type="ARBA" id="ARBA00022989"/>
    </source>
</evidence>
<evidence type="ECO:0000256" key="5">
    <source>
        <dbReference type="ARBA" id="ARBA00023136"/>
    </source>
</evidence>
<keyword evidence="2" id="KW-0488">Methylation</keyword>
<dbReference type="SUPFAM" id="SSF54523">
    <property type="entry name" value="Pili subunits"/>
    <property type="match status" value="1"/>
</dbReference>
<dbReference type="AlphaFoldDB" id="K2G0J8"/>
<evidence type="ECO:0000256" key="2">
    <source>
        <dbReference type="ARBA" id="ARBA00022481"/>
    </source>
</evidence>
<dbReference type="GO" id="GO:0015627">
    <property type="term" value="C:type II protein secretion system complex"/>
    <property type="evidence" value="ECO:0007669"/>
    <property type="project" value="InterPro"/>
</dbReference>
<name>K2G0J8_9BACT</name>
<dbReference type="InterPro" id="IPR001304">
    <property type="entry name" value="C-type_lectin-like"/>
</dbReference>
<feature type="domain" description="Fibrinogen C-terminal" evidence="8">
    <location>
        <begin position="308"/>
        <end position="357"/>
    </location>
</feature>
<dbReference type="InterPro" id="IPR014716">
    <property type="entry name" value="Fibrinogen_a/b/g_C_1"/>
</dbReference>
<protein>
    <recommendedName>
        <fullName evidence="10">Fibrinogen C-terminal domain-containing protein</fullName>
    </recommendedName>
</protein>
<dbReference type="PROSITE" id="PS50041">
    <property type="entry name" value="C_TYPE_LECTIN_2"/>
    <property type="match status" value="1"/>
</dbReference>
<keyword evidence="5 6" id="KW-0472">Membrane</keyword>
<evidence type="ECO:0000256" key="6">
    <source>
        <dbReference type="SAM" id="Phobius"/>
    </source>
</evidence>
<evidence type="ECO:0000259" key="7">
    <source>
        <dbReference type="PROSITE" id="PS50041"/>
    </source>
</evidence>
<proteinExistence type="predicted"/>
<keyword evidence="4 6" id="KW-1133">Transmembrane helix</keyword>
<evidence type="ECO:0000256" key="3">
    <source>
        <dbReference type="ARBA" id="ARBA00022692"/>
    </source>
</evidence>
<feature type="transmembrane region" description="Helical" evidence="6">
    <location>
        <begin position="12"/>
        <end position="35"/>
    </location>
</feature>
<dbReference type="Gene3D" id="3.30.700.10">
    <property type="entry name" value="Glycoprotein, Type 4 Pilin"/>
    <property type="match status" value="1"/>
</dbReference>
<dbReference type="NCBIfam" id="NF040941">
    <property type="entry name" value="GGGWT_bact"/>
    <property type="match status" value="1"/>
</dbReference>
<keyword evidence="3 6" id="KW-0812">Transmembrane</keyword>
<dbReference type="InterPro" id="IPR000983">
    <property type="entry name" value="Bac_GSPG_pilin"/>
</dbReference>
<dbReference type="GO" id="GO:0016020">
    <property type="term" value="C:membrane"/>
    <property type="evidence" value="ECO:0007669"/>
    <property type="project" value="UniProtKB-SubCell"/>
</dbReference>
<dbReference type="PRINTS" id="PR00813">
    <property type="entry name" value="BCTERIALGSPG"/>
</dbReference>
<evidence type="ECO:0000259" key="8">
    <source>
        <dbReference type="PROSITE" id="PS51406"/>
    </source>
</evidence>
<dbReference type="InterPro" id="IPR036056">
    <property type="entry name" value="Fibrinogen-like_C"/>
</dbReference>
<dbReference type="PANTHER" id="PTHR30093">
    <property type="entry name" value="GENERAL SECRETION PATHWAY PROTEIN G"/>
    <property type="match status" value="1"/>
</dbReference>
<dbReference type="InterPro" id="IPR002181">
    <property type="entry name" value="Fibrinogen_a/b/g_C_dom"/>
</dbReference>
<dbReference type="InterPro" id="IPR012902">
    <property type="entry name" value="N_methyl_site"/>
</dbReference>
<feature type="domain" description="C-type lectin" evidence="7">
    <location>
        <begin position="276"/>
        <end position="346"/>
    </location>
</feature>
<evidence type="ECO:0000256" key="1">
    <source>
        <dbReference type="ARBA" id="ARBA00004167"/>
    </source>
</evidence>